<dbReference type="PANTHER" id="PTHR33121:SF56">
    <property type="entry name" value="SIGNALLING PROTEIN WITH EAL AND C2 DOMAINS"/>
    <property type="match status" value="1"/>
</dbReference>
<protein>
    <recommendedName>
        <fullName evidence="2">EAL domain-containing protein</fullName>
    </recommendedName>
</protein>
<dbReference type="SMART" id="SM00052">
    <property type="entry name" value="EAL"/>
    <property type="match status" value="1"/>
</dbReference>
<feature type="transmembrane region" description="Helical" evidence="1">
    <location>
        <begin position="12"/>
        <end position="32"/>
    </location>
</feature>
<dbReference type="PANTHER" id="PTHR33121">
    <property type="entry name" value="CYCLIC DI-GMP PHOSPHODIESTERASE PDEF"/>
    <property type="match status" value="1"/>
</dbReference>
<dbReference type="EMBL" id="LAQL01000006">
    <property type="protein sequence ID" value="KLN60764.1"/>
    <property type="molecule type" value="Genomic_DNA"/>
</dbReference>
<keyword evidence="1" id="KW-1133">Transmembrane helix</keyword>
<reference evidence="3 4" key="1">
    <citation type="submission" date="2015-03" db="EMBL/GenBank/DDBJ databases">
        <title>Genome Sequence of Kiloniella spongiae MEBiC09566, isolated from a marine sponge.</title>
        <authorList>
            <person name="Shao Z."/>
            <person name="Wang L."/>
            <person name="Li X."/>
        </authorList>
    </citation>
    <scope>NUCLEOTIDE SEQUENCE [LARGE SCALE GENOMIC DNA]</scope>
    <source>
        <strain evidence="3 4">MEBiC09566</strain>
    </source>
</reference>
<dbReference type="Proteomes" id="UP000035444">
    <property type="component" value="Unassembled WGS sequence"/>
</dbReference>
<dbReference type="InterPro" id="IPR035919">
    <property type="entry name" value="EAL_sf"/>
</dbReference>
<dbReference type="InterPro" id="IPR050706">
    <property type="entry name" value="Cyclic-di-GMP_PDE-like"/>
</dbReference>
<keyword evidence="4" id="KW-1185">Reference proteome</keyword>
<dbReference type="AlphaFoldDB" id="A0A0H2MDZ4"/>
<dbReference type="PROSITE" id="PS50883">
    <property type="entry name" value="EAL"/>
    <property type="match status" value="1"/>
</dbReference>
<evidence type="ECO:0000313" key="4">
    <source>
        <dbReference type="Proteomes" id="UP000035444"/>
    </source>
</evidence>
<dbReference type="SUPFAM" id="SSF141868">
    <property type="entry name" value="EAL domain-like"/>
    <property type="match status" value="1"/>
</dbReference>
<keyword evidence="1" id="KW-0812">Transmembrane</keyword>
<gene>
    <name evidence="3" type="ORF">WH96_09785</name>
</gene>
<dbReference type="InterPro" id="IPR001633">
    <property type="entry name" value="EAL_dom"/>
</dbReference>
<name>A0A0H2MDZ4_9PROT</name>
<dbReference type="InterPro" id="IPR048614">
    <property type="entry name" value="CSS_CxxC"/>
</dbReference>
<keyword evidence="1" id="KW-0472">Membrane</keyword>
<evidence type="ECO:0000259" key="2">
    <source>
        <dbReference type="PROSITE" id="PS50883"/>
    </source>
</evidence>
<evidence type="ECO:0000313" key="3">
    <source>
        <dbReference type="EMBL" id="KLN60764.1"/>
    </source>
</evidence>
<dbReference type="Gene3D" id="3.20.20.450">
    <property type="entry name" value="EAL domain"/>
    <property type="match status" value="1"/>
</dbReference>
<dbReference type="Pfam" id="PF20982">
    <property type="entry name" value="CSS_CxxC"/>
    <property type="match status" value="1"/>
</dbReference>
<comment type="caution">
    <text evidence="3">The sequence shown here is derived from an EMBL/GenBank/DDBJ whole genome shotgun (WGS) entry which is preliminary data.</text>
</comment>
<dbReference type="STRING" id="1489064.WH96_09785"/>
<proteinExistence type="predicted"/>
<dbReference type="CDD" id="cd01948">
    <property type="entry name" value="EAL"/>
    <property type="match status" value="1"/>
</dbReference>
<sequence>MAKKRIIVKITKITSSIFAITFVAGLATVNFFNHFYAEKALQKDAEQLLYQFHDALLEAYKILDTLPEPEDFQCTKSNIEQLALLTYEHPAVRLIGVLHGNKQACASEDIHIDIEDYHERILNPTRHQLSDKFSLATVSHGDKHIDLLLVRSHANSRYFASINPFMINYLAEFACTNCLEYEFIIGSLPKLTFSGRAMAQESYIEYNTSRFEEKVQVELHVRGTEEFYNYYKELSWFSTTLFSFLFASMITLLSYKLLTIRQSFERVIKDALKYQEFTPFYQPIVHSKTGHIVGVEMLARWVRQDGSVVPPYQFIPFAEDSGMIVAITEQLIQKTIQDIKVLGWDKTQQFVSINIVPEHLLNDRLFQLISRLITENQLPSSAISLEITERIKIENLEDARQHIEKFYSLGVELKLDDAGTGYGGFSYIQELGISTLKIDKMFVDTIDKDDFKGSVLESIISFAKSSQLGMIAEGVEEAHQVAYLQEREVYLIQGYFYAKPMPLDQLQQWIKDKTP</sequence>
<organism evidence="3 4">
    <name type="scientific">Kiloniella spongiae</name>
    <dbReference type="NCBI Taxonomy" id="1489064"/>
    <lineage>
        <taxon>Bacteria</taxon>
        <taxon>Pseudomonadati</taxon>
        <taxon>Pseudomonadota</taxon>
        <taxon>Alphaproteobacteria</taxon>
        <taxon>Rhodospirillales</taxon>
        <taxon>Kiloniellaceae</taxon>
        <taxon>Kiloniella</taxon>
    </lineage>
</organism>
<dbReference type="Pfam" id="PF00563">
    <property type="entry name" value="EAL"/>
    <property type="match status" value="1"/>
</dbReference>
<dbReference type="PATRIC" id="fig|1489064.4.peg.3247"/>
<accession>A0A0H2MDZ4</accession>
<evidence type="ECO:0000256" key="1">
    <source>
        <dbReference type="SAM" id="Phobius"/>
    </source>
</evidence>
<feature type="domain" description="EAL" evidence="2">
    <location>
        <begin position="261"/>
        <end position="514"/>
    </location>
</feature>
<dbReference type="GO" id="GO:0071111">
    <property type="term" value="F:cyclic-guanylate-specific phosphodiesterase activity"/>
    <property type="evidence" value="ECO:0007669"/>
    <property type="project" value="InterPro"/>
</dbReference>